<evidence type="ECO:0000313" key="3">
    <source>
        <dbReference type="Proteomes" id="UP000569092"/>
    </source>
</evidence>
<evidence type="ECO:0000256" key="1">
    <source>
        <dbReference type="SAM" id="SignalP"/>
    </source>
</evidence>
<sequence length="92" mass="10769">MKITNVKAMVAKGVTVGLLAGAFVLAAPAKADAQQFAVGVRAGYPAYYGYPAYRYYGPDYYARRRFEQERRHDEWVRAHEYERYHHDHRGRW</sequence>
<accession>A0A7W8J6L6</accession>
<name>A0A7W8J6L6_9BACT</name>
<reference evidence="2 3" key="1">
    <citation type="submission" date="2020-08" db="EMBL/GenBank/DDBJ databases">
        <title>Genomic Encyclopedia of Type Strains, Phase IV (KMG-V): Genome sequencing to study the core and pangenomes of soil and plant-associated prokaryotes.</title>
        <authorList>
            <person name="Whitman W."/>
        </authorList>
    </citation>
    <scope>NUCLEOTIDE SEQUENCE [LARGE SCALE GENOMIC DNA]</scope>
    <source>
        <strain evidence="2 3">M8US30</strain>
    </source>
</reference>
<comment type="caution">
    <text evidence="2">The sequence shown here is derived from an EMBL/GenBank/DDBJ whole genome shotgun (WGS) entry which is preliminary data.</text>
</comment>
<keyword evidence="1" id="KW-0732">Signal</keyword>
<organism evidence="2 3">
    <name type="scientific">Tunturiibacter lichenicola</name>
    <dbReference type="NCBI Taxonomy" id="2051959"/>
    <lineage>
        <taxon>Bacteria</taxon>
        <taxon>Pseudomonadati</taxon>
        <taxon>Acidobacteriota</taxon>
        <taxon>Terriglobia</taxon>
        <taxon>Terriglobales</taxon>
        <taxon>Acidobacteriaceae</taxon>
        <taxon>Tunturiibacter</taxon>
    </lineage>
</organism>
<feature type="chain" id="PRO_5030659849" evidence="1">
    <location>
        <begin position="34"/>
        <end position="92"/>
    </location>
</feature>
<gene>
    <name evidence="2" type="ORF">HDF10_000172</name>
</gene>
<protein>
    <submittedName>
        <fullName evidence="2">Uncharacterized protein</fullName>
    </submittedName>
</protein>
<proteinExistence type="predicted"/>
<dbReference type="AlphaFoldDB" id="A0A7W8J6L6"/>
<dbReference type="Proteomes" id="UP000569092">
    <property type="component" value="Unassembled WGS sequence"/>
</dbReference>
<dbReference type="EMBL" id="JACHDZ010000001">
    <property type="protein sequence ID" value="MBB5342222.1"/>
    <property type="molecule type" value="Genomic_DNA"/>
</dbReference>
<feature type="signal peptide" evidence="1">
    <location>
        <begin position="1"/>
        <end position="33"/>
    </location>
</feature>
<evidence type="ECO:0000313" key="2">
    <source>
        <dbReference type="EMBL" id="MBB5342222.1"/>
    </source>
</evidence>